<organism evidence="8">
    <name type="scientific">freshwater metagenome</name>
    <dbReference type="NCBI Taxonomy" id="449393"/>
    <lineage>
        <taxon>unclassified sequences</taxon>
        <taxon>metagenomes</taxon>
        <taxon>ecological metagenomes</taxon>
    </lineage>
</organism>
<feature type="transmembrane region" description="Helical" evidence="6">
    <location>
        <begin position="29"/>
        <end position="48"/>
    </location>
</feature>
<dbReference type="InterPro" id="IPR012336">
    <property type="entry name" value="Thioredoxin-like_fold"/>
</dbReference>
<keyword evidence="2" id="KW-0732">Signal</keyword>
<sequence length="241" mass="25885">MSKKSDERAAKAAEALRQQQRAERRRTQLSVLGVVLAMVLIIGAGFAIQRARDDSTEVAAPTAAQAEYGVTIGDADAPHQVVIYEDFLCPFCGELEAASHERLAKLAEQGKVQVDYRPFDLLSRISDYPVRATNAFAVVLDAAGPEVAKKFHDLIYASQPSESGPFPDDDWLVEKAVEAGATEADVRPGIEDLSMKSWVTEATQAAIDAGVNGTPTVLVDGKVVQDASMQELADSIIAQVE</sequence>
<feature type="domain" description="Thioredoxin-like fold" evidence="7">
    <location>
        <begin position="67"/>
        <end position="237"/>
    </location>
</feature>
<dbReference type="CDD" id="cd02972">
    <property type="entry name" value="DsbA_family"/>
    <property type="match status" value="1"/>
</dbReference>
<comment type="similarity">
    <text evidence="1">Belongs to the thioredoxin family. DsbA subfamily.</text>
</comment>
<keyword evidence="6" id="KW-1133">Transmembrane helix</keyword>
<dbReference type="Gene3D" id="3.40.30.10">
    <property type="entry name" value="Glutaredoxin"/>
    <property type="match status" value="1"/>
</dbReference>
<keyword evidence="6" id="KW-0472">Membrane</keyword>
<keyword evidence="5" id="KW-0676">Redox-active center</keyword>
<proteinExistence type="inferred from homology"/>
<evidence type="ECO:0000256" key="2">
    <source>
        <dbReference type="ARBA" id="ARBA00022729"/>
    </source>
</evidence>
<gene>
    <name evidence="8" type="ORF">UFOPK2579_01360</name>
</gene>
<dbReference type="GO" id="GO:0016491">
    <property type="term" value="F:oxidoreductase activity"/>
    <property type="evidence" value="ECO:0007669"/>
    <property type="project" value="UniProtKB-KW"/>
</dbReference>
<protein>
    <submittedName>
        <fullName evidence="8">Unannotated protein</fullName>
    </submittedName>
</protein>
<evidence type="ECO:0000313" key="8">
    <source>
        <dbReference type="EMBL" id="CAB4709352.1"/>
    </source>
</evidence>
<evidence type="ECO:0000256" key="3">
    <source>
        <dbReference type="ARBA" id="ARBA00023002"/>
    </source>
</evidence>
<evidence type="ECO:0000256" key="4">
    <source>
        <dbReference type="ARBA" id="ARBA00023157"/>
    </source>
</evidence>
<dbReference type="InterPro" id="IPR036249">
    <property type="entry name" value="Thioredoxin-like_sf"/>
</dbReference>
<keyword evidence="3" id="KW-0560">Oxidoreductase</keyword>
<name>A0A6J6QFR0_9ZZZZ</name>
<reference evidence="8" key="1">
    <citation type="submission" date="2020-05" db="EMBL/GenBank/DDBJ databases">
        <authorList>
            <person name="Chiriac C."/>
            <person name="Salcher M."/>
            <person name="Ghai R."/>
            <person name="Kavagutti S V."/>
        </authorList>
    </citation>
    <scope>NUCLEOTIDE SEQUENCE</scope>
</reference>
<keyword evidence="4" id="KW-1015">Disulfide bond</keyword>
<evidence type="ECO:0000256" key="1">
    <source>
        <dbReference type="ARBA" id="ARBA00005791"/>
    </source>
</evidence>
<evidence type="ECO:0000256" key="5">
    <source>
        <dbReference type="ARBA" id="ARBA00023284"/>
    </source>
</evidence>
<dbReference type="EMBL" id="CAEZXR010000151">
    <property type="protein sequence ID" value="CAB4709352.1"/>
    <property type="molecule type" value="Genomic_DNA"/>
</dbReference>
<evidence type="ECO:0000256" key="6">
    <source>
        <dbReference type="SAM" id="Phobius"/>
    </source>
</evidence>
<dbReference type="PANTHER" id="PTHR13887:SF14">
    <property type="entry name" value="DISULFIDE BOND FORMATION PROTEIN D"/>
    <property type="match status" value="1"/>
</dbReference>
<dbReference type="AlphaFoldDB" id="A0A6J6QFR0"/>
<evidence type="ECO:0000259" key="7">
    <source>
        <dbReference type="Pfam" id="PF13462"/>
    </source>
</evidence>
<accession>A0A6J6QFR0</accession>
<dbReference type="PANTHER" id="PTHR13887">
    <property type="entry name" value="GLUTATHIONE S-TRANSFERASE KAPPA"/>
    <property type="match status" value="1"/>
</dbReference>
<keyword evidence="6" id="KW-0812">Transmembrane</keyword>
<dbReference type="SUPFAM" id="SSF52833">
    <property type="entry name" value="Thioredoxin-like"/>
    <property type="match status" value="1"/>
</dbReference>
<dbReference type="Pfam" id="PF13462">
    <property type="entry name" value="Thioredoxin_4"/>
    <property type="match status" value="1"/>
</dbReference>